<dbReference type="EMBL" id="UYYB01014318">
    <property type="protein sequence ID" value="VDM69998.1"/>
    <property type="molecule type" value="Genomic_DNA"/>
</dbReference>
<name>A0A3P7KR18_STRVU</name>
<feature type="region of interest" description="Disordered" evidence="2">
    <location>
        <begin position="143"/>
        <end position="209"/>
    </location>
</feature>
<dbReference type="Proteomes" id="UP000270094">
    <property type="component" value="Unassembled WGS sequence"/>
</dbReference>
<gene>
    <name evidence="4" type="ORF">SVUK_LOCUS4996</name>
</gene>
<keyword evidence="5" id="KW-1185">Reference proteome</keyword>
<organism evidence="4 5">
    <name type="scientific">Strongylus vulgaris</name>
    <name type="common">Blood worm</name>
    <dbReference type="NCBI Taxonomy" id="40348"/>
    <lineage>
        <taxon>Eukaryota</taxon>
        <taxon>Metazoa</taxon>
        <taxon>Ecdysozoa</taxon>
        <taxon>Nematoda</taxon>
        <taxon>Chromadorea</taxon>
        <taxon>Rhabditida</taxon>
        <taxon>Rhabditina</taxon>
        <taxon>Rhabditomorpha</taxon>
        <taxon>Strongyloidea</taxon>
        <taxon>Strongylidae</taxon>
        <taxon>Strongylus</taxon>
    </lineage>
</organism>
<protein>
    <recommendedName>
        <fullName evidence="3">RRM domain-containing protein</fullName>
    </recommendedName>
</protein>
<dbReference type="SMART" id="SM00360">
    <property type="entry name" value="RRM"/>
    <property type="match status" value="1"/>
</dbReference>
<feature type="domain" description="RRM" evidence="3">
    <location>
        <begin position="15"/>
        <end position="88"/>
    </location>
</feature>
<dbReference type="SUPFAM" id="SSF54928">
    <property type="entry name" value="RNA-binding domain, RBD"/>
    <property type="match status" value="1"/>
</dbReference>
<evidence type="ECO:0000313" key="5">
    <source>
        <dbReference type="Proteomes" id="UP000270094"/>
    </source>
</evidence>
<proteinExistence type="predicted"/>
<dbReference type="PANTHER" id="PTHR23140">
    <property type="entry name" value="RNA PROCESSING PROTEIN LD23810P"/>
    <property type="match status" value="1"/>
</dbReference>
<dbReference type="PROSITE" id="PS50102">
    <property type="entry name" value="RRM"/>
    <property type="match status" value="1"/>
</dbReference>
<accession>A0A3P7KR18</accession>
<keyword evidence="1" id="KW-0694">RNA-binding</keyword>
<feature type="compositionally biased region" description="Polar residues" evidence="2">
    <location>
        <begin position="146"/>
        <end position="173"/>
    </location>
</feature>
<evidence type="ECO:0000256" key="2">
    <source>
        <dbReference type="SAM" id="MobiDB-lite"/>
    </source>
</evidence>
<feature type="non-terminal residue" evidence="4">
    <location>
        <position position="209"/>
    </location>
</feature>
<dbReference type="GO" id="GO:0003723">
    <property type="term" value="F:RNA binding"/>
    <property type="evidence" value="ECO:0007669"/>
    <property type="project" value="UniProtKB-UniRule"/>
</dbReference>
<dbReference type="InterPro" id="IPR000504">
    <property type="entry name" value="RRM_dom"/>
</dbReference>
<sequence>MISVWKEIVVPIASKTLWFGRLPVNCSDADIRTAIASAGDITRINLINSRACAYVTMSSRKAAYDVLQRLARDLQIQRKIVKVDWAKGTGMKANELAKYWDSERGLSLIPWNELPDDMERFCEGSYLDVETLPPEKRNLLTDTGAKVSTSPNNAAPPKTDTSSPHSPQSNSMHASPIKSLVPDSPAVIQPVHHAPPQAVPPPSPFPPFM</sequence>
<evidence type="ECO:0000256" key="1">
    <source>
        <dbReference type="PROSITE-ProRule" id="PRU00176"/>
    </source>
</evidence>
<evidence type="ECO:0000313" key="4">
    <source>
        <dbReference type="EMBL" id="VDM69998.1"/>
    </source>
</evidence>
<dbReference type="AlphaFoldDB" id="A0A3P7KR18"/>
<dbReference type="InterPro" id="IPR012677">
    <property type="entry name" value="Nucleotide-bd_a/b_plait_sf"/>
</dbReference>
<dbReference type="Gene3D" id="3.30.70.330">
    <property type="match status" value="1"/>
</dbReference>
<dbReference type="GO" id="GO:0005634">
    <property type="term" value="C:nucleus"/>
    <property type="evidence" value="ECO:0007669"/>
    <property type="project" value="TreeGrafter"/>
</dbReference>
<reference evidence="4 5" key="1">
    <citation type="submission" date="2018-11" db="EMBL/GenBank/DDBJ databases">
        <authorList>
            <consortium name="Pathogen Informatics"/>
        </authorList>
    </citation>
    <scope>NUCLEOTIDE SEQUENCE [LARGE SCALE GENOMIC DNA]</scope>
</reference>
<dbReference type="OrthoDB" id="79367at2759"/>
<dbReference type="InterPro" id="IPR035979">
    <property type="entry name" value="RBD_domain_sf"/>
</dbReference>
<dbReference type="PANTHER" id="PTHR23140:SF4">
    <property type="entry name" value="PROTEIN CBR-NRD-1"/>
    <property type="match status" value="1"/>
</dbReference>
<feature type="compositionally biased region" description="Pro residues" evidence="2">
    <location>
        <begin position="197"/>
        <end position="209"/>
    </location>
</feature>
<evidence type="ECO:0000259" key="3">
    <source>
        <dbReference type="PROSITE" id="PS50102"/>
    </source>
</evidence>
<dbReference type="InterPro" id="IPR051485">
    <property type="entry name" value="SR-CTD_assoc_factor"/>
</dbReference>
<dbReference type="Pfam" id="PF00076">
    <property type="entry name" value="RRM_1"/>
    <property type="match status" value="1"/>
</dbReference>